<keyword evidence="10 12" id="KW-0694">RNA-binding</keyword>
<dbReference type="InterPro" id="IPR002646">
    <property type="entry name" value="PolA_pol_head_dom"/>
</dbReference>
<dbReference type="EMBL" id="CP045875">
    <property type="protein sequence ID" value="QGG49399.1"/>
    <property type="molecule type" value="Genomic_DNA"/>
</dbReference>
<accession>A0A5Q2N6A9</accession>
<dbReference type="CDD" id="cd05398">
    <property type="entry name" value="NT_ClassII-CCAase"/>
    <property type="match status" value="1"/>
</dbReference>
<evidence type="ECO:0000256" key="10">
    <source>
        <dbReference type="ARBA" id="ARBA00022884"/>
    </source>
</evidence>
<dbReference type="Proteomes" id="UP000366051">
    <property type="component" value="Chromosome"/>
</dbReference>
<dbReference type="InterPro" id="IPR043519">
    <property type="entry name" value="NT_sf"/>
</dbReference>
<evidence type="ECO:0000256" key="12">
    <source>
        <dbReference type="RuleBase" id="RU003953"/>
    </source>
</evidence>
<feature type="domain" description="CBS" evidence="13">
    <location>
        <begin position="314"/>
        <end position="372"/>
    </location>
</feature>
<dbReference type="SUPFAM" id="SSF81301">
    <property type="entry name" value="Nucleotidyltransferase"/>
    <property type="match status" value="1"/>
</dbReference>
<dbReference type="Gene3D" id="3.10.310.30">
    <property type="match status" value="1"/>
</dbReference>
<reference evidence="15" key="1">
    <citation type="submission" date="2019-11" db="EMBL/GenBank/DDBJ databases">
        <title>Genome sequence of Heliorestis convoluta strain HH, an alkaliphilic and minimalistic phototrophic bacterium from a soda lake in Egypt.</title>
        <authorList>
            <person name="Dewey E.D."/>
            <person name="Stokes L.M."/>
            <person name="Burchell B.M."/>
            <person name="Shaffer K.N."/>
            <person name="Huntington A.M."/>
            <person name="Baker J.M."/>
            <person name="Nadendla S."/>
            <person name="Giglio M.G."/>
            <person name="Touchman J.W."/>
            <person name="Blankenship R.E."/>
            <person name="Madigan M.T."/>
            <person name="Sattley W.M."/>
        </authorList>
    </citation>
    <scope>NUCLEOTIDE SEQUENCE [LARGE SCALE GENOMIC DNA]</scope>
    <source>
        <strain evidence="15">HH</strain>
    </source>
</reference>
<proteinExistence type="inferred from homology"/>
<dbReference type="Pfam" id="PF01743">
    <property type="entry name" value="PolyA_pol"/>
    <property type="match status" value="1"/>
</dbReference>
<keyword evidence="5" id="KW-0819">tRNA processing</keyword>
<protein>
    <submittedName>
        <fullName evidence="14">CBS domain-containing protein</fullName>
    </submittedName>
</protein>
<comment type="cofactor">
    <cofactor evidence="1">
        <name>Mg(2+)</name>
        <dbReference type="ChEBI" id="CHEBI:18420"/>
    </cofactor>
</comment>
<dbReference type="Gene3D" id="1.10.3090.10">
    <property type="entry name" value="cca-adding enzyme, domain 2"/>
    <property type="match status" value="1"/>
</dbReference>
<evidence type="ECO:0000256" key="1">
    <source>
        <dbReference type="ARBA" id="ARBA00001946"/>
    </source>
</evidence>
<dbReference type="GO" id="GO:0016779">
    <property type="term" value="F:nucleotidyltransferase activity"/>
    <property type="evidence" value="ECO:0007669"/>
    <property type="project" value="UniProtKB-KW"/>
</dbReference>
<keyword evidence="6" id="KW-0548">Nucleotidyltransferase</keyword>
<dbReference type="GO" id="GO:0008033">
    <property type="term" value="P:tRNA processing"/>
    <property type="evidence" value="ECO:0007669"/>
    <property type="project" value="UniProtKB-KW"/>
</dbReference>
<dbReference type="PANTHER" id="PTHR47788:SF1">
    <property type="entry name" value="A-ADDING TRNA NUCLEOTIDYLTRANSFERASE"/>
    <property type="match status" value="1"/>
</dbReference>
<dbReference type="PANTHER" id="PTHR47788">
    <property type="entry name" value="POLYA POLYMERASE"/>
    <property type="match status" value="1"/>
</dbReference>
<dbReference type="SMART" id="SM00116">
    <property type="entry name" value="CBS"/>
    <property type="match status" value="2"/>
</dbReference>
<dbReference type="PROSITE" id="PS51371">
    <property type="entry name" value="CBS"/>
    <property type="match status" value="2"/>
</dbReference>
<evidence type="ECO:0000259" key="13">
    <source>
        <dbReference type="PROSITE" id="PS51371"/>
    </source>
</evidence>
<evidence type="ECO:0000256" key="9">
    <source>
        <dbReference type="ARBA" id="ARBA00022842"/>
    </source>
</evidence>
<keyword evidence="7" id="KW-0479">Metal-binding</keyword>
<dbReference type="InterPro" id="IPR052390">
    <property type="entry name" value="tRNA_nt/polyA_polymerase"/>
</dbReference>
<evidence type="ECO:0000313" key="15">
    <source>
        <dbReference type="Proteomes" id="UP000366051"/>
    </source>
</evidence>
<dbReference type="KEGG" id="hcv:FTV88_3334"/>
<feature type="domain" description="CBS" evidence="13">
    <location>
        <begin position="376"/>
        <end position="432"/>
    </location>
</feature>
<dbReference type="Pfam" id="PF12627">
    <property type="entry name" value="PolyA_pol_RNAbd"/>
    <property type="match status" value="1"/>
</dbReference>
<gene>
    <name evidence="14" type="ORF">FTV88_3334</name>
</gene>
<evidence type="ECO:0000256" key="6">
    <source>
        <dbReference type="ARBA" id="ARBA00022695"/>
    </source>
</evidence>
<evidence type="ECO:0000256" key="2">
    <source>
        <dbReference type="ARBA" id="ARBA00007265"/>
    </source>
</evidence>
<keyword evidence="11" id="KW-0129">CBS domain</keyword>
<keyword evidence="3" id="KW-0820">tRNA-binding</keyword>
<evidence type="ECO:0000256" key="8">
    <source>
        <dbReference type="ARBA" id="ARBA00022741"/>
    </source>
</evidence>
<evidence type="ECO:0000256" key="5">
    <source>
        <dbReference type="ARBA" id="ARBA00022694"/>
    </source>
</evidence>
<keyword evidence="8" id="KW-0547">Nucleotide-binding</keyword>
<organism evidence="14 15">
    <name type="scientific">Heliorestis convoluta</name>
    <dbReference type="NCBI Taxonomy" id="356322"/>
    <lineage>
        <taxon>Bacteria</taxon>
        <taxon>Bacillati</taxon>
        <taxon>Bacillota</taxon>
        <taxon>Clostridia</taxon>
        <taxon>Eubacteriales</taxon>
        <taxon>Heliobacteriaceae</taxon>
        <taxon>Heliorestis</taxon>
    </lineage>
</organism>
<dbReference type="InterPro" id="IPR032828">
    <property type="entry name" value="PolyA_RNA-bd"/>
</dbReference>
<dbReference type="InterPro" id="IPR000644">
    <property type="entry name" value="CBS_dom"/>
</dbReference>
<dbReference type="OrthoDB" id="9805698at2"/>
<dbReference type="GO" id="GO:0000166">
    <property type="term" value="F:nucleotide binding"/>
    <property type="evidence" value="ECO:0007669"/>
    <property type="project" value="UniProtKB-KW"/>
</dbReference>
<dbReference type="RefSeq" id="WP_153726396.1">
    <property type="nucleotide sequence ID" value="NZ_CP045875.1"/>
</dbReference>
<keyword evidence="4 12" id="KW-0808">Transferase</keyword>
<evidence type="ECO:0000256" key="4">
    <source>
        <dbReference type="ARBA" id="ARBA00022679"/>
    </source>
</evidence>
<dbReference type="InterPro" id="IPR038763">
    <property type="entry name" value="DHH_sf"/>
</dbReference>
<dbReference type="CDD" id="cd04595">
    <property type="entry name" value="CBS_pair_DHH_polyA_Pol_assoc"/>
    <property type="match status" value="1"/>
</dbReference>
<dbReference type="InterPro" id="IPR001667">
    <property type="entry name" value="DDH_dom"/>
</dbReference>
<evidence type="ECO:0000256" key="7">
    <source>
        <dbReference type="ARBA" id="ARBA00022723"/>
    </source>
</evidence>
<dbReference type="Pfam" id="PF01368">
    <property type="entry name" value="DHH"/>
    <property type="match status" value="1"/>
</dbReference>
<evidence type="ECO:0000313" key="14">
    <source>
        <dbReference type="EMBL" id="QGG49399.1"/>
    </source>
</evidence>
<evidence type="ECO:0000256" key="11">
    <source>
        <dbReference type="PROSITE-ProRule" id="PRU00703"/>
    </source>
</evidence>
<dbReference type="AlphaFoldDB" id="A0A5Q2N6A9"/>
<keyword evidence="9" id="KW-0460">Magnesium</keyword>
<dbReference type="Gene3D" id="3.90.1640.10">
    <property type="entry name" value="inorganic pyrophosphatase (n-terminal core)"/>
    <property type="match status" value="1"/>
</dbReference>
<evidence type="ECO:0000256" key="3">
    <source>
        <dbReference type="ARBA" id="ARBA00022555"/>
    </source>
</evidence>
<dbReference type="SUPFAM" id="SSF54631">
    <property type="entry name" value="CBS-domain pair"/>
    <property type="match status" value="1"/>
</dbReference>
<comment type="similarity">
    <text evidence="2 12">Belongs to the tRNA nucleotidyltransferase/poly(A) polymerase family.</text>
</comment>
<dbReference type="Gene3D" id="3.30.460.10">
    <property type="entry name" value="Beta Polymerase, domain 2"/>
    <property type="match status" value="1"/>
</dbReference>
<name>A0A5Q2N6A9_9FIRM</name>
<keyword evidence="15" id="KW-1185">Reference proteome</keyword>
<dbReference type="SUPFAM" id="SSF64182">
    <property type="entry name" value="DHH phosphoesterases"/>
    <property type="match status" value="1"/>
</dbReference>
<dbReference type="GO" id="GO:0046872">
    <property type="term" value="F:metal ion binding"/>
    <property type="evidence" value="ECO:0007669"/>
    <property type="project" value="UniProtKB-KW"/>
</dbReference>
<dbReference type="GO" id="GO:0000049">
    <property type="term" value="F:tRNA binding"/>
    <property type="evidence" value="ECO:0007669"/>
    <property type="project" value="UniProtKB-KW"/>
</dbReference>
<dbReference type="SUPFAM" id="SSF81891">
    <property type="entry name" value="Poly A polymerase C-terminal region-like"/>
    <property type="match status" value="1"/>
</dbReference>
<sequence length="884" mass="99877">MEIILTHNNTDFDGIASAYGAHKLYPRAVPVLPSKLGANVQEFMALHKDTLGFKSVKKINPQKVKRIILVDTKSPNRVGPLGKLLRDPRVDVHIFDHHPPGEDDAVGSYINQDNVGAVTTLIVEEMQKRKVKLTSFDATLLALGIYEDTGSLMFSTTTARDAAAIAYLLQQGANLAVVSEFIDRPLSVEQRMLFHMIMKNAEVHMIQGLKIVITQATVKEYIEGLSLLVYKLSENESPDVIFAVVKMDDRVVVVGRSRIEHVKVNKLLLPLGGGGHGAAAAATIKGAIPEEIVPILLERLYETIEPQKGAREIMSSPVKSVTSNTTIEEAGKVLLRYGHTGMPIVDGDKLVGVISRRDLDKAFFHGLRHAPVKGFMSRNVITIGPESSIREIQRLMIEQDIGRLPVLEKGKLIGIVSRTDVLRTLHGDDTPRIYRTNFPSLSPEEPKMLLDDNRLDILLEERLPEKILHLFHNIGQLADEANVKVYVVGGFVRDLLLGVENLDIDLVVEGDGIAFSTRLARFLRARLRVHEKFGTAMLVWDDQKIDVATARREFYQHPAALPQVEASNLRQDLYRRDFTINALAIQLNLPAFGYLVDFFSGRRDLEQGLIRVLYNLSFVEDPTRIIRAIRFEQRYGFMMEAETLEFAHEAISRKMIGEVSFERMFDELLLILQEKNPVPALCRVTEFGIWEFFLPDLQWSDGLESELANVTTLQHLLKEQQWWDSKSQWISYFLVLTKHLKPDGIEVALQRYPLKLWIREAIVTISEEGFRVAQELDKWLKGGKNSELDEILQGWSVEAFLSLRATYPVQETILLLEAWQAIRKTSISITGNDIKALGIKPGPIYGEIMNRLRVERLDGTVQSSEEERQRLREILIELGYGSKD</sequence>
<dbReference type="InterPro" id="IPR046342">
    <property type="entry name" value="CBS_dom_sf"/>
</dbReference>
<dbReference type="Pfam" id="PF00571">
    <property type="entry name" value="CBS"/>
    <property type="match status" value="2"/>
</dbReference>
<dbReference type="Gene3D" id="3.10.580.10">
    <property type="entry name" value="CBS-domain"/>
    <property type="match status" value="1"/>
</dbReference>